<proteinExistence type="predicted"/>
<protein>
    <submittedName>
        <fullName evidence="3">Uncharacterized protein</fullName>
    </submittedName>
</protein>
<gene>
    <name evidence="3" type="ORF">EZS28_042478</name>
</gene>
<keyword evidence="1" id="KW-0175">Coiled coil</keyword>
<comment type="caution">
    <text evidence="3">The sequence shown here is derived from an EMBL/GenBank/DDBJ whole genome shotgun (WGS) entry which is preliminary data.</text>
</comment>
<name>A0A5J4TX69_9EUKA</name>
<feature type="region of interest" description="Disordered" evidence="2">
    <location>
        <begin position="15"/>
        <end position="74"/>
    </location>
</feature>
<dbReference type="EMBL" id="SNRW01024790">
    <property type="protein sequence ID" value="KAA6361995.1"/>
    <property type="molecule type" value="Genomic_DNA"/>
</dbReference>
<reference evidence="3 4" key="1">
    <citation type="submission" date="2019-03" db="EMBL/GenBank/DDBJ databases">
        <title>Single cell metagenomics reveals metabolic interactions within the superorganism composed of flagellate Streblomastix strix and complex community of Bacteroidetes bacteria on its surface.</title>
        <authorList>
            <person name="Treitli S.C."/>
            <person name="Kolisko M."/>
            <person name="Husnik F."/>
            <person name="Keeling P."/>
            <person name="Hampl V."/>
        </authorList>
    </citation>
    <scope>NUCLEOTIDE SEQUENCE [LARGE SCALE GENOMIC DNA]</scope>
    <source>
        <strain evidence="3">ST1C</strain>
    </source>
</reference>
<organism evidence="3 4">
    <name type="scientific">Streblomastix strix</name>
    <dbReference type="NCBI Taxonomy" id="222440"/>
    <lineage>
        <taxon>Eukaryota</taxon>
        <taxon>Metamonada</taxon>
        <taxon>Preaxostyla</taxon>
        <taxon>Oxymonadida</taxon>
        <taxon>Streblomastigidae</taxon>
        <taxon>Streblomastix</taxon>
    </lineage>
</organism>
<feature type="coiled-coil region" evidence="1">
    <location>
        <begin position="120"/>
        <end position="154"/>
    </location>
</feature>
<sequence>MDPLERRVSRNLAQISSSHLLGDNQNRNTGRASDYSQLRFPSDTTNQPQTYSSPMRNTHVQETQRPSSSGRHPVFAPASALYQYQHDPVSSSNYSAIDRDPLKQQVQTLEMRVSEADRREMDMNRQLQSLISDNKELKQNVRQALSKVDQAQFDDRDSMKRKDIEKRQIVQRIDKLEVDDLQNNSRMNEIEQDIMNLKLEKRENERGIKEAKKKIDEFENQMR</sequence>
<feature type="compositionally biased region" description="Polar residues" evidence="2">
    <location>
        <begin position="42"/>
        <end position="70"/>
    </location>
</feature>
<evidence type="ECO:0000256" key="2">
    <source>
        <dbReference type="SAM" id="MobiDB-lite"/>
    </source>
</evidence>
<evidence type="ECO:0000313" key="3">
    <source>
        <dbReference type="EMBL" id="KAA6361995.1"/>
    </source>
</evidence>
<evidence type="ECO:0000313" key="4">
    <source>
        <dbReference type="Proteomes" id="UP000324800"/>
    </source>
</evidence>
<dbReference type="Proteomes" id="UP000324800">
    <property type="component" value="Unassembled WGS sequence"/>
</dbReference>
<accession>A0A5J4TX69</accession>
<feature type="compositionally biased region" description="Polar residues" evidence="2">
    <location>
        <begin position="15"/>
        <end position="36"/>
    </location>
</feature>
<feature type="non-terminal residue" evidence="3">
    <location>
        <position position="223"/>
    </location>
</feature>
<dbReference type="AlphaFoldDB" id="A0A5J4TX69"/>
<evidence type="ECO:0000256" key="1">
    <source>
        <dbReference type="SAM" id="Coils"/>
    </source>
</evidence>
<feature type="coiled-coil region" evidence="1">
    <location>
        <begin position="187"/>
        <end position="221"/>
    </location>
</feature>